<evidence type="ECO:0000313" key="5">
    <source>
        <dbReference type="EMBL" id="RUO32426.1"/>
    </source>
</evidence>
<gene>
    <name evidence="5" type="ORF">CWE14_09770</name>
</gene>
<dbReference type="AlphaFoldDB" id="A0A432WF53"/>
<organism evidence="5 6">
    <name type="scientific">Aliidiomarina soli</name>
    <dbReference type="NCBI Taxonomy" id="1928574"/>
    <lineage>
        <taxon>Bacteria</taxon>
        <taxon>Pseudomonadati</taxon>
        <taxon>Pseudomonadota</taxon>
        <taxon>Gammaproteobacteria</taxon>
        <taxon>Alteromonadales</taxon>
        <taxon>Idiomarinaceae</taxon>
        <taxon>Aliidiomarina</taxon>
    </lineage>
</organism>
<dbReference type="GO" id="GO:0009307">
    <property type="term" value="P:DNA restriction-modification system"/>
    <property type="evidence" value="ECO:0007669"/>
    <property type="project" value="UniProtKB-KW"/>
</dbReference>
<dbReference type="GO" id="GO:0003677">
    <property type="term" value="F:DNA binding"/>
    <property type="evidence" value="ECO:0007669"/>
    <property type="project" value="UniProtKB-KW"/>
</dbReference>
<dbReference type="Gene3D" id="3.90.220.20">
    <property type="entry name" value="DNA methylase specificity domains"/>
    <property type="match status" value="2"/>
</dbReference>
<dbReference type="SUPFAM" id="SSF116734">
    <property type="entry name" value="DNA methylase specificity domain"/>
    <property type="match status" value="2"/>
</dbReference>
<comment type="caution">
    <text evidence="5">The sequence shown here is derived from an EMBL/GenBank/DDBJ whole genome shotgun (WGS) entry which is preliminary data.</text>
</comment>
<dbReference type="InterPro" id="IPR044946">
    <property type="entry name" value="Restrct_endonuc_typeI_TRD_sf"/>
</dbReference>
<evidence type="ECO:0000256" key="2">
    <source>
        <dbReference type="ARBA" id="ARBA00022747"/>
    </source>
</evidence>
<dbReference type="InterPro" id="IPR000055">
    <property type="entry name" value="Restrct_endonuc_typeI_TRD"/>
</dbReference>
<dbReference type="PANTHER" id="PTHR43140">
    <property type="entry name" value="TYPE-1 RESTRICTION ENZYME ECOKI SPECIFICITY PROTEIN"/>
    <property type="match status" value="1"/>
</dbReference>
<keyword evidence="2" id="KW-0680">Restriction system</keyword>
<dbReference type="Proteomes" id="UP000287823">
    <property type="component" value="Unassembled WGS sequence"/>
</dbReference>
<dbReference type="PANTHER" id="PTHR43140:SF1">
    <property type="entry name" value="TYPE I RESTRICTION ENZYME ECOKI SPECIFICITY SUBUNIT"/>
    <property type="match status" value="1"/>
</dbReference>
<dbReference type="RefSeq" id="WP_126799205.1">
    <property type="nucleotide sequence ID" value="NZ_PIPO01000004.1"/>
</dbReference>
<feature type="domain" description="Type I restriction modification DNA specificity" evidence="4">
    <location>
        <begin position="2"/>
        <end position="160"/>
    </location>
</feature>
<proteinExistence type="inferred from homology"/>
<name>A0A432WF53_9GAMM</name>
<protein>
    <recommendedName>
        <fullName evidence="4">Type I restriction modification DNA specificity domain-containing protein</fullName>
    </recommendedName>
</protein>
<dbReference type="InterPro" id="IPR051212">
    <property type="entry name" value="Type-I_RE_S_subunit"/>
</dbReference>
<comment type="similarity">
    <text evidence="1">Belongs to the type-I restriction system S methylase family.</text>
</comment>
<reference evidence="5 6" key="1">
    <citation type="journal article" date="2011" name="Front. Microbiol.">
        <title>Genomic signatures of strain selection and enhancement in Bacillus atrophaeus var. globigii, a historical biowarfare simulant.</title>
        <authorList>
            <person name="Gibbons H.S."/>
            <person name="Broomall S.M."/>
            <person name="McNew L.A."/>
            <person name="Daligault H."/>
            <person name="Chapman C."/>
            <person name="Bruce D."/>
            <person name="Karavis M."/>
            <person name="Krepps M."/>
            <person name="McGregor P.A."/>
            <person name="Hong C."/>
            <person name="Park K.H."/>
            <person name="Akmal A."/>
            <person name="Feldman A."/>
            <person name="Lin J.S."/>
            <person name="Chang W.E."/>
            <person name="Higgs B.W."/>
            <person name="Demirev P."/>
            <person name="Lindquist J."/>
            <person name="Liem A."/>
            <person name="Fochler E."/>
            <person name="Read T.D."/>
            <person name="Tapia R."/>
            <person name="Johnson S."/>
            <person name="Bishop-Lilly K.A."/>
            <person name="Detter C."/>
            <person name="Han C."/>
            <person name="Sozhamannan S."/>
            <person name="Rosenzweig C.N."/>
            <person name="Skowronski E.W."/>
        </authorList>
    </citation>
    <scope>NUCLEOTIDE SEQUENCE [LARGE SCALE GENOMIC DNA]</scope>
    <source>
        <strain evidence="5 6">Y4G10-17</strain>
    </source>
</reference>
<evidence type="ECO:0000259" key="4">
    <source>
        <dbReference type="Pfam" id="PF01420"/>
    </source>
</evidence>
<evidence type="ECO:0000313" key="6">
    <source>
        <dbReference type="Proteomes" id="UP000287823"/>
    </source>
</evidence>
<accession>A0A432WF53</accession>
<keyword evidence="3" id="KW-0238">DNA-binding</keyword>
<sequence>MSDKQTVKFGEIAEQIMDRVTPSPEDSGSFIGLEHLRPGYFYVHEWGAEIALKTQAFKIREGDIIFSRRNTYLKRVSVSPIDGICSADAMVIRSRKNSYMLDRYLPHFMQSSVFMEKVISNSAGSLSSRVKWGELSKLEFKLPRIDQQKSTLAALDSLANNERLYFESIQAAKRFLYAIGLRIFDNYFDPREEKRVSLPCGWSASTVKKILTSTPESGFSPVETSKHTGKYVLNLNSLSKVGFRETTLKNITEEHFLKGKVCSTGDLFISRSNTSELVGLVGKYKSSRGVGDTIFPDTMWRLNVDERLIKKDFLMFYLMSPYGRRAIQSIAAGTSGSMKKINKDSFSKLKLPLPPIAVQESIISAFQQSYGVIWHQDDSLIKSVKLRQVIIDREL</sequence>
<dbReference type="Pfam" id="PF01420">
    <property type="entry name" value="Methylase_S"/>
    <property type="match status" value="2"/>
</dbReference>
<evidence type="ECO:0000256" key="1">
    <source>
        <dbReference type="ARBA" id="ARBA00010923"/>
    </source>
</evidence>
<keyword evidence="6" id="KW-1185">Reference proteome</keyword>
<feature type="domain" description="Type I restriction modification DNA specificity" evidence="4">
    <location>
        <begin position="292"/>
        <end position="368"/>
    </location>
</feature>
<evidence type="ECO:0000256" key="3">
    <source>
        <dbReference type="ARBA" id="ARBA00023125"/>
    </source>
</evidence>
<dbReference type="EMBL" id="PIPO01000004">
    <property type="protein sequence ID" value="RUO32426.1"/>
    <property type="molecule type" value="Genomic_DNA"/>
</dbReference>